<comment type="caution">
    <text evidence="2">The sequence shown here is derived from an EMBL/GenBank/DDBJ whole genome shotgun (WGS) entry which is preliminary data.</text>
</comment>
<evidence type="ECO:0000313" key="3">
    <source>
        <dbReference type="Proteomes" id="UP000223968"/>
    </source>
</evidence>
<name>A0A2B7WED4_9EURO</name>
<reference evidence="2 3" key="1">
    <citation type="submission" date="2017-10" db="EMBL/GenBank/DDBJ databases">
        <title>Comparative genomics in systemic dimorphic fungi from Ajellomycetaceae.</title>
        <authorList>
            <person name="Munoz J.F."/>
            <person name="Mcewen J.G."/>
            <person name="Clay O.K."/>
            <person name="Cuomo C.A."/>
        </authorList>
    </citation>
    <scope>NUCLEOTIDE SEQUENCE [LARGE SCALE GENOMIC DNA]</scope>
    <source>
        <strain evidence="2 3">UAMH5409</strain>
    </source>
</reference>
<dbReference type="Proteomes" id="UP000223968">
    <property type="component" value="Unassembled WGS sequence"/>
</dbReference>
<feature type="compositionally biased region" description="Basic and acidic residues" evidence="1">
    <location>
        <begin position="1"/>
        <end position="15"/>
    </location>
</feature>
<feature type="region of interest" description="Disordered" evidence="1">
    <location>
        <begin position="1"/>
        <end position="40"/>
    </location>
</feature>
<protein>
    <submittedName>
        <fullName evidence="2">Uncharacterized protein</fullName>
    </submittedName>
</protein>
<sequence>MAHNLKAIEDSATRHEKGRNKARTDSAAADENEIKKHDNDITHTFRRHHCKDQPQIIQGNCYQSNAYLLIDTKLTIMMAEHFDLNTEQMPKLCKMTEYNEREQAHVTHFIQLNLKIDDHQI</sequence>
<organism evidence="2 3">
    <name type="scientific">Helicocarpus griseus UAMH5409</name>
    <dbReference type="NCBI Taxonomy" id="1447875"/>
    <lineage>
        <taxon>Eukaryota</taxon>
        <taxon>Fungi</taxon>
        <taxon>Dikarya</taxon>
        <taxon>Ascomycota</taxon>
        <taxon>Pezizomycotina</taxon>
        <taxon>Eurotiomycetes</taxon>
        <taxon>Eurotiomycetidae</taxon>
        <taxon>Onygenales</taxon>
        <taxon>Ajellomycetaceae</taxon>
        <taxon>Helicocarpus</taxon>
    </lineage>
</organism>
<evidence type="ECO:0000313" key="2">
    <source>
        <dbReference type="EMBL" id="PGG94959.1"/>
    </source>
</evidence>
<gene>
    <name evidence="2" type="ORF">AJ79_10342</name>
</gene>
<dbReference type="AlphaFoldDB" id="A0A2B7WED4"/>
<dbReference type="OrthoDB" id="4190097at2759"/>
<keyword evidence="3" id="KW-1185">Reference proteome</keyword>
<proteinExistence type="predicted"/>
<dbReference type="EMBL" id="PDNB01000491">
    <property type="protein sequence ID" value="PGG94959.1"/>
    <property type="molecule type" value="Genomic_DNA"/>
</dbReference>
<evidence type="ECO:0000256" key="1">
    <source>
        <dbReference type="SAM" id="MobiDB-lite"/>
    </source>
</evidence>
<accession>A0A2B7WED4</accession>